<evidence type="ECO:0000313" key="12">
    <source>
        <dbReference type="EMBL" id="KXF75094.1"/>
    </source>
</evidence>
<evidence type="ECO:0000256" key="5">
    <source>
        <dbReference type="ARBA" id="ARBA00022475"/>
    </source>
</evidence>
<dbReference type="Proteomes" id="UP000070107">
    <property type="component" value="Unassembled WGS sequence"/>
</dbReference>
<evidence type="ECO:0000256" key="1">
    <source>
        <dbReference type="ARBA" id="ARBA00003159"/>
    </source>
</evidence>
<keyword evidence="13" id="KW-1185">Reference proteome</keyword>
<comment type="function">
    <text evidence="1">Part of the binding-protein-dependent transport system for glutamine; probably responsible for the translocation of the substrate across the membrane.</text>
</comment>
<dbReference type="RefSeq" id="WP_068884874.1">
    <property type="nucleotide sequence ID" value="NZ_LNTU01000039.1"/>
</dbReference>
<evidence type="ECO:0000259" key="11">
    <source>
        <dbReference type="PROSITE" id="PS50928"/>
    </source>
</evidence>
<dbReference type="PROSITE" id="PS50928">
    <property type="entry name" value="ABC_TM1"/>
    <property type="match status" value="1"/>
</dbReference>
<dbReference type="EMBL" id="LNTU01000039">
    <property type="protein sequence ID" value="KXF75094.1"/>
    <property type="molecule type" value="Genomic_DNA"/>
</dbReference>
<comment type="subcellular location">
    <subcellularLocation>
        <location evidence="2">Cell inner membrane</location>
        <topology evidence="2">Multi-pass membrane protein</topology>
    </subcellularLocation>
    <subcellularLocation>
        <location evidence="10">Cell membrane</location>
        <topology evidence="10">Multi-pass membrane protein</topology>
    </subcellularLocation>
</comment>
<dbReference type="InterPro" id="IPR000515">
    <property type="entry name" value="MetI-like"/>
</dbReference>
<dbReference type="PANTHER" id="PTHR30614">
    <property type="entry name" value="MEMBRANE COMPONENT OF AMINO ACID ABC TRANSPORTER"/>
    <property type="match status" value="1"/>
</dbReference>
<keyword evidence="7" id="KW-0029">Amino-acid transport</keyword>
<keyword evidence="8 10" id="KW-1133">Transmembrane helix</keyword>
<comment type="caution">
    <text evidence="12">The sequence shown here is derived from an EMBL/GenBank/DDBJ whole genome shotgun (WGS) entry which is preliminary data.</text>
</comment>
<reference evidence="12 13" key="1">
    <citation type="submission" date="2015-11" db="EMBL/GenBank/DDBJ databases">
        <title>Draft genome sequence of Paramesorhizobium deserti A-3-E, a strain highly resistant to diverse beta-lactam antibiotics.</title>
        <authorList>
            <person name="Lv R."/>
            <person name="Yang X."/>
            <person name="Fang N."/>
            <person name="Guo J."/>
            <person name="Luo X."/>
            <person name="Peng F."/>
            <person name="Yang R."/>
            <person name="Cui Y."/>
            <person name="Fang C."/>
            <person name="Song Y."/>
        </authorList>
    </citation>
    <scope>NUCLEOTIDE SEQUENCE [LARGE SCALE GENOMIC DNA]</scope>
    <source>
        <strain evidence="12 13">A-3-E</strain>
    </source>
</reference>
<dbReference type="PANTHER" id="PTHR30614:SF20">
    <property type="entry name" value="GLUTAMINE TRANSPORT SYSTEM PERMEASE PROTEIN GLNP"/>
    <property type="match status" value="1"/>
</dbReference>
<dbReference type="InterPro" id="IPR043429">
    <property type="entry name" value="ArtM/GltK/GlnP/TcyL/YhdX-like"/>
</dbReference>
<dbReference type="NCBIfam" id="TIGR01726">
    <property type="entry name" value="HEQRo_perm_3TM"/>
    <property type="match status" value="1"/>
</dbReference>
<dbReference type="Gene3D" id="1.10.3720.10">
    <property type="entry name" value="MetI-like"/>
    <property type="match status" value="1"/>
</dbReference>
<evidence type="ECO:0000313" key="13">
    <source>
        <dbReference type="Proteomes" id="UP000070107"/>
    </source>
</evidence>
<feature type="transmembrane region" description="Helical" evidence="10">
    <location>
        <begin position="217"/>
        <end position="237"/>
    </location>
</feature>
<organism evidence="12 13">
    <name type="scientific">Paramesorhizobium deserti</name>
    <dbReference type="NCBI Taxonomy" id="1494590"/>
    <lineage>
        <taxon>Bacteria</taxon>
        <taxon>Pseudomonadati</taxon>
        <taxon>Pseudomonadota</taxon>
        <taxon>Alphaproteobacteria</taxon>
        <taxon>Hyphomicrobiales</taxon>
        <taxon>Phyllobacteriaceae</taxon>
        <taxon>Paramesorhizobium</taxon>
    </lineage>
</organism>
<dbReference type="Pfam" id="PF00528">
    <property type="entry name" value="BPD_transp_1"/>
    <property type="match status" value="1"/>
</dbReference>
<dbReference type="GO" id="GO:0043190">
    <property type="term" value="C:ATP-binding cassette (ABC) transporter complex"/>
    <property type="evidence" value="ECO:0007669"/>
    <property type="project" value="InterPro"/>
</dbReference>
<evidence type="ECO:0000256" key="8">
    <source>
        <dbReference type="ARBA" id="ARBA00022989"/>
    </source>
</evidence>
<keyword evidence="4 10" id="KW-0813">Transport</keyword>
<protein>
    <submittedName>
        <fullName evidence="12">Polar amino acid ABC transporter permease</fullName>
    </submittedName>
</protein>
<keyword evidence="5" id="KW-1003">Cell membrane</keyword>
<dbReference type="GO" id="GO:0022857">
    <property type="term" value="F:transmembrane transporter activity"/>
    <property type="evidence" value="ECO:0007669"/>
    <property type="project" value="InterPro"/>
</dbReference>
<dbReference type="GO" id="GO:0006865">
    <property type="term" value="P:amino acid transport"/>
    <property type="evidence" value="ECO:0007669"/>
    <property type="project" value="UniProtKB-KW"/>
</dbReference>
<feature type="transmembrane region" description="Helical" evidence="10">
    <location>
        <begin position="111"/>
        <end position="131"/>
    </location>
</feature>
<dbReference type="CDD" id="cd06261">
    <property type="entry name" value="TM_PBP2"/>
    <property type="match status" value="1"/>
</dbReference>
<feature type="domain" description="ABC transmembrane type-1" evidence="11">
    <location>
        <begin position="36"/>
        <end position="231"/>
    </location>
</feature>
<evidence type="ECO:0000256" key="4">
    <source>
        <dbReference type="ARBA" id="ARBA00022448"/>
    </source>
</evidence>
<evidence type="ECO:0000256" key="6">
    <source>
        <dbReference type="ARBA" id="ARBA00022692"/>
    </source>
</evidence>
<comment type="similarity">
    <text evidence="3">Belongs to the binding-protein-dependent transport system permease family. HisMQ subfamily.</text>
</comment>
<dbReference type="STRING" id="1494590.ATN84_20645"/>
<evidence type="ECO:0000256" key="10">
    <source>
        <dbReference type="RuleBase" id="RU363032"/>
    </source>
</evidence>
<accession>A0A135HPG0</accession>
<keyword evidence="6 10" id="KW-0812">Transmembrane</keyword>
<feature type="transmembrane region" description="Helical" evidence="10">
    <location>
        <begin position="42"/>
        <end position="60"/>
    </location>
</feature>
<name>A0A135HPG0_9HYPH</name>
<keyword evidence="9 10" id="KW-0472">Membrane</keyword>
<feature type="transmembrane region" description="Helical" evidence="10">
    <location>
        <begin position="81"/>
        <end position="99"/>
    </location>
</feature>
<sequence>MFQLIAPFFQDLYERTGLNFIVFYDHYEYERFLSGISVSLQLIFWSIVLSLVIGVLGAWAQGARSPVLRVLMDAYIQAFRNTPPMIQLLFFYFALGTFTPQVDMGGYYQPLISSFMWAVISLSIFGGAFNIEIFRSGMEAVPESTKEAAESLCMTKWQTYLHVILPLAFRISLPALTNNLVSLAKTTSLAYVISVPEMTYTLNQVWSDNVNVPEMMLLLFLFYVLVVSLLAAGLHFIERRLSLPGYGQ</sequence>
<dbReference type="AlphaFoldDB" id="A0A135HPG0"/>
<dbReference type="InterPro" id="IPR035906">
    <property type="entry name" value="MetI-like_sf"/>
</dbReference>
<dbReference type="SUPFAM" id="SSF161098">
    <property type="entry name" value="MetI-like"/>
    <property type="match status" value="1"/>
</dbReference>
<dbReference type="InterPro" id="IPR010065">
    <property type="entry name" value="AA_ABC_transptr_permease_3TM"/>
</dbReference>
<proteinExistence type="inferred from homology"/>
<gene>
    <name evidence="12" type="ORF">ATN84_20645</name>
</gene>
<evidence type="ECO:0000256" key="7">
    <source>
        <dbReference type="ARBA" id="ARBA00022970"/>
    </source>
</evidence>
<evidence type="ECO:0000256" key="9">
    <source>
        <dbReference type="ARBA" id="ARBA00023136"/>
    </source>
</evidence>
<evidence type="ECO:0000256" key="2">
    <source>
        <dbReference type="ARBA" id="ARBA00004429"/>
    </source>
</evidence>
<dbReference type="OrthoDB" id="9808674at2"/>
<evidence type="ECO:0000256" key="3">
    <source>
        <dbReference type="ARBA" id="ARBA00010072"/>
    </source>
</evidence>